<keyword evidence="2 4" id="KW-0238">DNA-binding</keyword>
<evidence type="ECO:0000313" key="6">
    <source>
        <dbReference type="EMBL" id="GAA3663009.1"/>
    </source>
</evidence>
<dbReference type="Pfam" id="PF17754">
    <property type="entry name" value="TetR_C_14"/>
    <property type="match status" value="1"/>
</dbReference>
<dbReference type="EMBL" id="BAAAYV010000012">
    <property type="protein sequence ID" value="GAA3663009.1"/>
    <property type="molecule type" value="Genomic_DNA"/>
</dbReference>
<keyword evidence="7" id="KW-1185">Reference proteome</keyword>
<evidence type="ECO:0000259" key="5">
    <source>
        <dbReference type="PROSITE" id="PS50977"/>
    </source>
</evidence>
<name>A0ABP7BMB5_9MICO</name>
<dbReference type="InterPro" id="IPR023851">
    <property type="entry name" value="Tscrpt_reg_TetR-type"/>
</dbReference>
<dbReference type="InterPro" id="IPR041347">
    <property type="entry name" value="MftR_C"/>
</dbReference>
<proteinExistence type="predicted"/>
<dbReference type="Pfam" id="PF00440">
    <property type="entry name" value="TetR_N"/>
    <property type="match status" value="1"/>
</dbReference>
<dbReference type="PROSITE" id="PS01081">
    <property type="entry name" value="HTH_TETR_1"/>
    <property type="match status" value="1"/>
</dbReference>
<feature type="domain" description="HTH tetR-type" evidence="5">
    <location>
        <begin position="17"/>
        <end position="77"/>
    </location>
</feature>
<dbReference type="PANTHER" id="PTHR30055:SF238">
    <property type="entry name" value="MYCOFACTOCIN BIOSYNTHESIS TRANSCRIPTIONAL REGULATOR MFTR-RELATED"/>
    <property type="match status" value="1"/>
</dbReference>
<dbReference type="Proteomes" id="UP001410795">
    <property type="component" value="Unassembled WGS sequence"/>
</dbReference>
<evidence type="ECO:0000256" key="3">
    <source>
        <dbReference type="ARBA" id="ARBA00023163"/>
    </source>
</evidence>
<evidence type="ECO:0000313" key="7">
    <source>
        <dbReference type="Proteomes" id="UP001410795"/>
    </source>
</evidence>
<organism evidence="6 7">
    <name type="scientific">Microbacterium marinilacus</name>
    <dbReference type="NCBI Taxonomy" id="415209"/>
    <lineage>
        <taxon>Bacteria</taxon>
        <taxon>Bacillati</taxon>
        <taxon>Actinomycetota</taxon>
        <taxon>Actinomycetes</taxon>
        <taxon>Micrococcales</taxon>
        <taxon>Microbacteriaceae</taxon>
        <taxon>Microbacterium</taxon>
    </lineage>
</organism>
<dbReference type="InterPro" id="IPR001647">
    <property type="entry name" value="HTH_TetR"/>
</dbReference>
<gene>
    <name evidence="6" type="primary">mftR</name>
    <name evidence="6" type="ORF">GCM10022202_25830</name>
</gene>
<evidence type="ECO:0000256" key="2">
    <source>
        <dbReference type="ARBA" id="ARBA00023125"/>
    </source>
</evidence>
<reference evidence="7" key="1">
    <citation type="journal article" date="2019" name="Int. J. Syst. Evol. Microbiol.">
        <title>The Global Catalogue of Microorganisms (GCM) 10K type strain sequencing project: providing services to taxonomists for standard genome sequencing and annotation.</title>
        <authorList>
            <consortium name="The Broad Institute Genomics Platform"/>
            <consortium name="The Broad Institute Genome Sequencing Center for Infectious Disease"/>
            <person name="Wu L."/>
            <person name="Ma J."/>
        </authorList>
    </citation>
    <scope>NUCLEOTIDE SEQUENCE [LARGE SCALE GENOMIC DNA]</scope>
    <source>
        <strain evidence="7">JCM 16546</strain>
    </source>
</reference>
<protein>
    <submittedName>
        <fullName evidence="6">Mycofactocin system transcriptional regulator</fullName>
    </submittedName>
</protein>
<comment type="caution">
    <text evidence="6">The sequence shown here is derived from an EMBL/GenBank/DDBJ whole genome shotgun (WGS) entry which is preliminary data.</text>
</comment>
<evidence type="ECO:0000256" key="4">
    <source>
        <dbReference type="PROSITE-ProRule" id="PRU00335"/>
    </source>
</evidence>
<dbReference type="PROSITE" id="PS50977">
    <property type="entry name" value="HTH_TETR_2"/>
    <property type="match status" value="1"/>
</dbReference>
<accession>A0ABP7BMB5</accession>
<dbReference type="InterPro" id="IPR050109">
    <property type="entry name" value="HTH-type_TetR-like_transc_reg"/>
</dbReference>
<dbReference type="RefSeq" id="WP_221857321.1">
    <property type="nucleotide sequence ID" value="NZ_BAAAYV010000012.1"/>
</dbReference>
<keyword evidence="1" id="KW-0805">Transcription regulation</keyword>
<dbReference type="InterPro" id="IPR023772">
    <property type="entry name" value="DNA-bd_HTH_TetR-type_CS"/>
</dbReference>
<dbReference type="Gene3D" id="1.10.357.10">
    <property type="entry name" value="Tetracycline Repressor, domain 2"/>
    <property type="match status" value="1"/>
</dbReference>
<dbReference type="NCBIfam" id="TIGR03968">
    <property type="entry name" value="mycofact_TetR"/>
    <property type="match status" value="1"/>
</dbReference>
<evidence type="ECO:0000256" key="1">
    <source>
        <dbReference type="ARBA" id="ARBA00023015"/>
    </source>
</evidence>
<dbReference type="Gene3D" id="1.10.10.60">
    <property type="entry name" value="Homeodomain-like"/>
    <property type="match status" value="1"/>
</dbReference>
<dbReference type="InterPro" id="IPR009057">
    <property type="entry name" value="Homeodomain-like_sf"/>
</dbReference>
<sequence>MPEPDGRAPTRTGRASATSASELGRIGLELILERGFDAVTVDDIAARAGIGRRTFFRYFASKNDLPWGDFDLMLQQLRDHLAAAPDDLPLVDALRDAVVGFNTYPAAELAFHRRRMAVLLETPTLVAHSSLRYASWRQIVADFTAERLGTTPSSLVAQIVGRTCLAIALAAYERWLADDDAVLPDLIAEGFDELADAFSARALAGSAAAGGGMP</sequence>
<dbReference type="SUPFAM" id="SSF46689">
    <property type="entry name" value="Homeodomain-like"/>
    <property type="match status" value="1"/>
</dbReference>
<dbReference type="PANTHER" id="PTHR30055">
    <property type="entry name" value="HTH-TYPE TRANSCRIPTIONAL REGULATOR RUTR"/>
    <property type="match status" value="1"/>
</dbReference>
<feature type="DNA-binding region" description="H-T-H motif" evidence="4">
    <location>
        <begin position="40"/>
        <end position="59"/>
    </location>
</feature>
<keyword evidence="3" id="KW-0804">Transcription</keyword>